<dbReference type="PANTHER" id="PTHR43214">
    <property type="entry name" value="TWO-COMPONENT RESPONSE REGULATOR"/>
    <property type="match status" value="1"/>
</dbReference>
<evidence type="ECO:0000256" key="2">
    <source>
        <dbReference type="ARBA" id="ARBA00023125"/>
    </source>
</evidence>
<dbReference type="SMART" id="SM00448">
    <property type="entry name" value="REC"/>
    <property type="match status" value="1"/>
</dbReference>
<feature type="domain" description="HTH luxR-type" evidence="4">
    <location>
        <begin position="142"/>
        <end position="207"/>
    </location>
</feature>
<sequence length="208" mass="23378">MIRLLIADDHALVRESLKRLFSGTRDIVVAGEASSGDRVLELLRPGGFDLLLLDISMPGLSGEELMRRVHRRLPELPILVLSMYDDPRVVRRKLKAGAAGYLTKDSEPEVLLTAVRKVAVGGRFIGQDLAERVAFEAQSELAALQFERLSRRERQVLRLLVEGHCLRDIAAKLVISHKTVSSHKARLMQKLEVDSDAELIRLAFRNRI</sequence>
<comment type="caution">
    <text evidence="6">The sequence shown here is derived from an EMBL/GenBank/DDBJ whole genome shotgun (WGS) entry which is preliminary data.</text>
</comment>
<keyword evidence="7" id="KW-1185">Reference proteome</keyword>
<organism evidence="6 7">
    <name type="scientific">Zobellella endophytica</name>
    <dbReference type="NCBI Taxonomy" id="2116700"/>
    <lineage>
        <taxon>Bacteria</taxon>
        <taxon>Pseudomonadati</taxon>
        <taxon>Pseudomonadota</taxon>
        <taxon>Gammaproteobacteria</taxon>
        <taxon>Aeromonadales</taxon>
        <taxon>Aeromonadaceae</taxon>
        <taxon>Zobellella</taxon>
    </lineage>
</organism>
<dbReference type="InterPro" id="IPR058245">
    <property type="entry name" value="NreC/VraR/RcsB-like_REC"/>
</dbReference>
<dbReference type="SUPFAM" id="SSF46894">
    <property type="entry name" value="C-terminal effector domain of the bipartite response regulators"/>
    <property type="match status" value="1"/>
</dbReference>
<dbReference type="PROSITE" id="PS50043">
    <property type="entry name" value="HTH_LUXR_2"/>
    <property type="match status" value="1"/>
</dbReference>
<keyword evidence="2 6" id="KW-0238">DNA-binding</keyword>
<dbReference type="InterPro" id="IPR011006">
    <property type="entry name" value="CheY-like_superfamily"/>
</dbReference>
<dbReference type="InterPro" id="IPR000792">
    <property type="entry name" value="Tscrpt_reg_LuxR_C"/>
</dbReference>
<dbReference type="CDD" id="cd06170">
    <property type="entry name" value="LuxR_C_like"/>
    <property type="match status" value="1"/>
</dbReference>
<name>A0A2P7R4M3_9GAMM</name>
<proteinExistence type="predicted"/>
<dbReference type="EMBL" id="PXYG01000004">
    <property type="protein sequence ID" value="PSJ45172.1"/>
    <property type="molecule type" value="Genomic_DNA"/>
</dbReference>
<dbReference type="AlphaFoldDB" id="A0A2P7R4M3"/>
<dbReference type="SMART" id="SM00421">
    <property type="entry name" value="HTH_LUXR"/>
    <property type="match status" value="1"/>
</dbReference>
<evidence type="ECO:0000256" key="1">
    <source>
        <dbReference type="ARBA" id="ARBA00022553"/>
    </source>
</evidence>
<dbReference type="CDD" id="cd17535">
    <property type="entry name" value="REC_NarL-like"/>
    <property type="match status" value="1"/>
</dbReference>
<dbReference type="InterPro" id="IPR039420">
    <property type="entry name" value="WalR-like"/>
</dbReference>
<dbReference type="InterPro" id="IPR016032">
    <property type="entry name" value="Sig_transdc_resp-reg_C-effctor"/>
</dbReference>
<evidence type="ECO:0000259" key="4">
    <source>
        <dbReference type="PROSITE" id="PS50043"/>
    </source>
</evidence>
<feature type="domain" description="Response regulatory" evidence="5">
    <location>
        <begin position="3"/>
        <end position="119"/>
    </location>
</feature>
<feature type="modified residue" description="4-aspartylphosphate" evidence="3">
    <location>
        <position position="54"/>
    </location>
</feature>
<dbReference type="Gene3D" id="3.40.50.2300">
    <property type="match status" value="1"/>
</dbReference>
<dbReference type="PANTHER" id="PTHR43214:SF43">
    <property type="entry name" value="TWO-COMPONENT RESPONSE REGULATOR"/>
    <property type="match status" value="1"/>
</dbReference>
<protein>
    <submittedName>
        <fullName evidence="6">DNA-binding response regulator</fullName>
    </submittedName>
</protein>
<evidence type="ECO:0000259" key="5">
    <source>
        <dbReference type="PROSITE" id="PS50110"/>
    </source>
</evidence>
<dbReference type="GO" id="GO:0000160">
    <property type="term" value="P:phosphorelay signal transduction system"/>
    <property type="evidence" value="ECO:0007669"/>
    <property type="project" value="InterPro"/>
</dbReference>
<keyword evidence="1 3" id="KW-0597">Phosphoprotein</keyword>
<evidence type="ECO:0000256" key="3">
    <source>
        <dbReference type="PROSITE-ProRule" id="PRU00169"/>
    </source>
</evidence>
<dbReference type="OrthoDB" id="5593303at2"/>
<gene>
    <name evidence="6" type="ORF">C7H85_10920</name>
</gene>
<accession>A0A2P7R4M3</accession>
<dbReference type="InterPro" id="IPR001789">
    <property type="entry name" value="Sig_transdc_resp-reg_receiver"/>
</dbReference>
<dbReference type="PROSITE" id="PS50110">
    <property type="entry name" value="RESPONSE_REGULATORY"/>
    <property type="match status" value="1"/>
</dbReference>
<dbReference type="GO" id="GO:0006355">
    <property type="term" value="P:regulation of DNA-templated transcription"/>
    <property type="evidence" value="ECO:0007669"/>
    <property type="project" value="InterPro"/>
</dbReference>
<dbReference type="GO" id="GO:0003677">
    <property type="term" value="F:DNA binding"/>
    <property type="evidence" value="ECO:0007669"/>
    <property type="project" value="UniProtKB-KW"/>
</dbReference>
<dbReference type="RefSeq" id="WP_106729742.1">
    <property type="nucleotide sequence ID" value="NZ_PXYG01000004.1"/>
</dbReference>
<reference evidence="6 7" key="1">
    <citation type="submission" date="2018-03" db="EMBL/GenBank/DDBJ databases">
        <title>The draft genome of Zobellella sp. 59N8.</title>
        <authorList>
            <person name="Liu L."/>
            <person name="Li L."/>
            <person name="Zhang X."/>
            <person name="Liang L."/>
            <person name="Wang T."/>
        </authorList>
    </citation>
    <scope>NUCLEOTIDE SEQUENCE [LARGE SCALE GENOMIC DNA]</scope>
    <source>
        <strain evidence="6 7">59N8</strain>
    </source>
</reference>
<dbReference type="SUPFAM" id="SSF52172">
    <property type="entry name" value="CheY-like"/>
    <property type="match status" value="1"/>
</dbReference>
<dbReference type="PRINTS" id="PR00038">
    <property type="entry name" value="HTHLUXR"/>
</dbReference>
<dbReference type="Proteomes" id="UP000240243">
    <property type="component" value="Unassembled WGS sequence"/>
</dbReference>
<evidence type="ECO:0000313" key="6">
    <source>
        <dbReference type="EMBL" id="PSJ45172.1"/>
    </source>
</evidence>
<dbReference type="Pfam" id="PF00196">
    <property type="entry name" value="GerE"/>
    <property type="match status" value="1"/>
</dbReference>
<evidence type="ECO:0000313" key="7">
    <source>
        <dbReference type="Proteomes" id="UP000240243"/>
    </source>
</evidence>
<dbReference type="Pfam" id="PF00072">
    <property type="entry name" value="Response_reg"/>
    <property type="match status" value="1"/>
</dbReference>